<accession>A0A1I1K359</accession>
<dbReference type="InterPro" id="IPR000515">
    <property type="entry name" value="MetI-like"/>
</dbReference>
<dbReference type="Gene3D" id="1.10.3720.10">
    <property type="entry name" value="MetI-like"/>
    <property type="match status" value="1"/>
</dbReference>
<keyword evidence="2" id="KW-0813">Transport</keyword>
<dbReference type="OrthoDB" id="367897at2"/>
<dbReference type="Proteomes" id="UP000182192">
    <property type="component" value="Unassembled WGS sequence"/>
</dbReference>
<organism evidence="9 10">
    <name type="scientific">Ruminococcus albus</name>
    <dbReference type="NCBI Taxonomy" id="1264"/>
    <lineage>
        <taxon>Bacteria</taxon>
        <taxon>Bacillati</taxon>
        <taxon>Bacillota</taxon>
        <taxon>Clostridia</taxon>
        <taxon>Eubacteriales</taxon>
        <taxon>Oscillospiraceae</taxon>
        <taxon>Ruminococcus</taxon>
    </lineage>
</organism>
<dbReference type="GO" id="GO:0055085">
    <property type="term" value="P:transmembrane transport"/>
    <property type="evidence" value="ECO:0007669"/>
    <property type="project" value="InterPro"/>
</dbReference>
<dbReference type="RefSeq" id="WP_074961339.1">
    <property type="nucleotide sequence ID" value="NZ_FOKQ01000015.1"/>
</dbReference>
<feature type="transmembrane region" description="Helical" evidence="7">
    <location>
        <begin position="202"/>
        <end position="220"/>
    </location>
</feature>
<dbReference type="SUPFAM" id="SSF161098">
    <property type="entry name" value="MetI-like"/>
    <property type="match status" value="1"/>
</dbReference>
<gene>
    <name evidence="9" type="ORF">SAMN02910406_01919</name>
</gene>
<keyword evidence="9" id="KW-0762">Sugar transport</keyword>
<evidence type="ECO:0000259" key="8">
    <source>
        <dbReference type="PROSITE" id="PS50928"/>
    </source>
</evidence>
<dbReference type="eggNOG" id="COG1175">
    <property type="taxonomic scope" value="Bacteria"/>
</dbReference>
<evidence type="ECO:0000313" key="10">
    <source>
        <dbReference type="Proteomes" id="UP000182192"/>
    </source>
</evidence>
<evidence type="ECO:0000256" key="4">
    <source>
        <dbReference type="ARBA" id="ARBA00022692"/>
    </source>
</evidence>
<name>A0A1I1K359_RUMAL</name>
<dbReference type="PANTHER" id="PTHR43227:SF3">
    <property type="entry name" value="BINDING-PROTEIN-DEPENDENT TRANSPORT SYSTEMS INNER MEMBRANE COMPONENT"/>
    <property type="match status" value="1"/>
</dbReference>
<evidence type="ECO:0000256" key="2">
    <source>
        <dbReference type="ARBA" id="ARBA00022448"/>
    </source>
</evidence>
<dbReference type="GO" id="GO:0005886">
    <property type="term" value="C:plasma membrane"/>
    <property type="evidence" value="ECO:0007669"/>
    <property type="project" value="UniProtKB-SubCell"/>
</dbReference>
<keyword evidence="6 7" id="KW-0472">Membrane</keyword>
<feature type="transmembrane region" description="Helical" evidence="7">
    <location>
        <begin position="33"/>
        <end position="62"/>
    </location>
</feature>
<dbReference type="CDD" id="cd06261">
    <property type="entry name" value="TM_PBP2"/>
    <property type="match status" value="1"/>
</dbReference>
<dbReference type="PROSITE" id="PS50928">
    <property type="entry name" value="ABC_TM1"/>
    <property type="match status" value="1"/>
</dbReference>
<dbReference type="InterPro" id="IPR035906">
    <property type="entry name" value="MetI-like_sf"/>
</dbReference>
<dbReference type="AlphaFoldDB" id="A0A1I1K359"/>
<evidence type="ECO:0000256" key="7">
    <source>
        <dbReference type="SAM" id="Phobius"/>
    </source>
</evidence>
<evidence type="ECO:0000256" key="3">
    <source>
        <dbReference type="ARBA" id="ARBA00022475"/>
    </source>
</evidence>
<feature type="transmembrane region" description="Helical" evidence="7">
    <location>
        <begin position="241"/>
        <end position="263"/>
    </location>
</feature>
<feature type="domain" description="ABC transmembrane type-1" evidence="8">
    <location>
        <begin position="96"/>
        <end position="315"/>
    </location>
</feature>
<evidence type="ECO:0000256" key="6">
    <source>
        <dbReference type="ARBA" id="ARBA00023136"/>
    </source>
</evidence>
<feature type="transmembrane region" description="Helical" evidence="7">
    <location>
        <begin position="133"/>
        <end position="150"/>
    </location>
</feature>
<keyword evidence="5 7" id="KW-1133">Transmembrane helix</keyword>
<evidence type="ECO:0000256" key="1">
    <source>
        <dbReference type="ARBA" id="ARBA00004651"/>
    </source>
</evidence>
<dbReference type="InterPro" id="IPR050809">
    <property type="entry name" value="UgpAE/MalFG_permease"/>
</dbReference>
<reference evidence="9 10" key="1">
    <citation type="submission" date="2016-10" db="EMBL/GenBank/DDBJ databases">
        <authorList>
            <person name="de Groot N.N."/>
        </authorList>
    </citation>
    <scope>NUCLEOTIDE SEQUENCE [LARGE SCALE GENOMIC DNA]</scope>
    <source>
        <strain evidence="9 10">AR67</strain>
    </source>
</reference>
<evidence type="ECO:0000313" key="9">
    <source>
        <dbReference type="EMBL" id="SFC55389.1"/>
    </source>
</evidence>
<keyword evidence="3" id="KW-1003">Cell membrane</keyword>
<keyword evidence="4 7" id="KW-0812">Transmembrane</keyword>
<sequence length="320" mass="35617">MSKENNKAVQTSENTASAKQKKHVLSYEKRKGLYGYGFIGLWALGTIYFFIAPLIMSLIYSFNETAVEVGGMKMKWIGMKNYVNAFRKDQEYTLALVDMLKNTALRTPLIIIFSIFIALVLNQKFKGRTFARAVFFLPVIIATGPVMDIINGNMSTGGYSGGSEQFSTMFEANLVDQLLNFLGIYNISDKLSNIINSLTTDIFNLVWNSGIQILLILAALQGISPASKEAAQMEGATSWEFFWKITLPTISPMILASVVYTVVDSFVDPGNKVMTIVLNKSTNWQHGYSAAMAWAYFLIIGICLGIIVAILNKVIYYEVE</sequence>
<dbReference type="EMBL" id="FOKQ01000015">
    <property type="protein sequence ID" value="SFC55389.1"/>
    <property type="molecule type" value="Genomic_DNA"/>
</dbReference>
<dbReference type="PANTHER" id="PTHR43227">
    <property type="entry name" value="BLL4140 PROTEIN"/>
    <property type="match status" value="1"/>
</dbReference>
<protein>
    <submittedName>
        <fullName evidence="9">ABC-type sugar transport system, permease component</fullName>
    </submittedName>
</protein>
<evidence type="ECO:0000256" key="5">
    <source>
        <dbReference type="ARBA" id="ARBA00022989"/>
    </source>
</evidence>
<feature type="transmembrane region" description="Helical" evidence="7">
    <location>
        <begin position="103"/>
        <end position="121"/>
    </location>
</feature>
<proteinExistence type="predicted"/>
<feature type="transmembrane region" description="Helical" evidence="7">
    <location>
        <begin position="293"/>
        <end position="316"/>
    </location>
</feature>
<comment type="subcellular location">
    <subcellularLocation>
        <location evidence="1">Cell membrane</location>
        <topology evidence="1">Multi-pass membrane protein</topology>
    </subcellularLocation>
</comment>